<accession>A0A8J3T2J4</accession>
<dbReference type="AlphaFoldDB" id="A0A8J3T2J4"/>
<proteinExistence type="predicted"/>
<name>A0A8J3T2J4_9ACTN</name>
<reference evidence="1" key="1">
    <citation type="submission" date="2021-01" db="EMBL/GenBank/DDBJ databases">
        <title>Whole genome shotgun sequence of Planobispora takensis NBRC 109077.</title>
        <authorList>
            <person name="Komaki H."/>
            <person name="Tamura T."/>
        </authorList>
    </citation>
    <scope>NUCLEOTIDE SEQUENCE</scope>
    <source>
        <strain evidence="1">NBRC 109077</strain>
    </source>
</reference>
<protein>
    <submittedName>
        <fullName evidence="1">Uncharacterized protein</fullName>
    </submittedName>
</protein>
<keyword evidence="2" id="KW-1185">Reference proteome</keyword>
<evidence type="ECO:0000313" key="2">
    <source>
        <dbReference type="Proteomes" id="UP000634476"/>
    </source>
</evidence>
<evidence type="ECO:0000313" key="1">
    <source>
        <dbReference type="EMBL" id="GII04573.1"/>
    </source>
</evidence>
<comment type="caution">
    <text evidence="1">The sequence shown here is derived from an EMBL/GenBank/DDBJ whole genome shotgun (WGS) entry which is preliminary data.</text>
</comment>
<dbReference type="EMBL" id="BOOK01000051">
    <property type="protein sequence ID" value="GII04573.1"/>
    <property type="molecule type" value="Genomic_DNA"/>
</dbReference>
<sequence>MSSSAVTSPAAEPYTLRTDHSWTGSAAAVRGAAEGEVVMGQANGGPAPGALAVRRGTGLHLALLSRAYETATVEVCIPPSGTPRTSRREMGRDT</sequence>
<gene>
    <name evidence="1" type="ORF">Pta02_65810</name>
</gene>
<dbReference type="Proteomes" id="UP000634476">
    <property type="component" value="Unassembled WGS sequence"/>
</dbReference>
<organism evidence="1 2">
    <name type="scientific">Planobispora takensis</name>
    <dbReference type="NCBI Taxonomy" id="1367882"/>
    <lineage>
        <taxon>Bacteria</taxon>
        <taxon>Bacillati</taxon>
        <taxon>Actinomycetota</taxon>
        <taxon>Actinomycetes</taxon>
        <taxon>Streptosporangiales</taxon>
        <taxon>Streptosporangiaceae</taxon>
        <taxon>Planobispora</taxon>
    </lineage>
</organism>